<organism evidence="4 5">
    <name type="scientific">Gracilibacillus orientalis</name>
    <dbReference type="NCBI Taxonomy" id="334253"/>
    <lineage>
        <taxon>Bacteria</taxon>
        <taxon>Bacillati</taxon>
        <taxon>Bacillota</taxon>
        <taxon>Bacilli</taxon>
        <taxon>Bacillales</taxon>
        <taxon>Bacillaceae</taxon>
        <taxon>Gracilibacillus</taxon>
    </lineage>
</organism>
<evidence type="ECO:0000256" key="1">
    <source>
        <dbReference type="ARBA" id="ARBA00023002"/>
    </source>
</evidence>
<protein>
    <submittedName>
        <fullName evidence="4">Phosphoglycerate dehydrogenase</fullName>
    </submittedName>
</protein>
<dbReference type="InterPro" id="IPR006140">
    <property type="entry name" value="D-isomer_DH_NAD-bd"/>
</dbReference>
<dbReference type="EMBL" id="FOTR01000002">
    <property type="protein sequence ID" value="SFL57981.1"/>
    <property type="molecule type" value="Genomic_DNA"/>
</dbReference>
<keyword evidence="5" id="KW-1185">Reference proteome</keyword>
<keyword evidence="1" id="KW-0560">Oxidoreductase</keyword>
<feature type="domain" description="D-isomer specific 2-hydroxyacid dehydrogenase NAD-binding" evidence="3">
    <location>
        <begin position="106"/>
        <end position="275"/>
    </location>
</feature>
<dbReference type="PANTHER" id="PTHR43333:SF1">
    <property type="entry name" value="D-ISOMER SPECIFIC 2-HYDROXYACID DEHYDROGENASE NAD-BINDING DOMAIN-CONTAINING PROTEIN"/>
    <property type="match status" value="1"/>
</dbReference>
<dbReference type="InterPro" id="IPR036291">
    <property type="entry name" value="NAD(P)-bd_dom_sf"/>
</dbReference>
<dbReference type="SUPFAM" id="SSF51735">
    <property type="entry name" value="NAD(P)-binding Rossmann-fold domains"/>
    <property type="match status" value="1"/>
</dbReference>
<accession>A0A1I4IVT7</accession>
<keyword evidence="2" id="KW-0520">NAD</keyword>
<dbReference type="STRING" id="334253.SAMN04487943_102305"/>
<dbReference type="Proteomes" id="UP000198565">
    <property type="component" value="Unassembled WGS sequence"/>
</dbReference>
<evidence type="ECO:0000313" key="4">
    <source>
        <dbReference type="EMBL" id="SFL57981.1"/>
    </source>
</evidence>
<proteinExistence type="predicted"/>
<dbReference type="Gene3D" id="3.40.50.720">
    <property type="entry name" value="NAD(P)-binding Rossmann-like Domain"/>
    <property type="match status" value="2"/>
</dbReference>
<dbReference type="AlphaFoldDB" id="A0A1I4IVT7"/>
<dbReference type="GO" id="GO:0051287">
    <property type="term" value="F:NAD binding"/>
    <property type="evidence" value="ECO:0007669"/>
    <property type="project" value="InterPro"/>
</dbReference>
<dbReference type="GO" id="GO:0016491">
    <property type="term" value="F:oxidoreductase activity"/>
    <property type="evidence" value="ECO:0007669"/>
    <property type="project" value="UniProtKB-KW"/>
</dbReference>
<evidence type="ECO:0000259" key="3">
    <source>
        <dbReference type="Pfam" id="PF02826"/>
    </source>
</evidence>
<dbReference type="OrthoDB" id="9805416at2"/>
<dbReference type="Pfam" id="PF02826">
    <property type="entry name" value="2-Hacid_dh_C"/>
    <property type="match status" value="1"/>
</dbReference>
<evidence type="ECO:0000313" key="5">
    <source>
        <dbReference type="Proteomes" id="UP000198565"/>
    </source>
</evidence>
<dbReference type="RefSeq" id="WP_091482020.1">
    <property type="nucleotide sequence ID" value="NZ_FOTR01000002.1"/>
</dbReference>
<dbReference type="PANTHER" id="PTHR43333">
    <property type="entry name" value="2-HACID_DH_C DOMAIN-CONTAINING PROTEIN"/>
    <property type="match status" value="1"/>
</dbReference>
<evidence type="ECO:0000256" key="2">
    <source>
        <dbReference type="ARBA" id="ARBA00023027"/>
    </source>
</evidence>
<sequence length="310" mass="35814">MKINNILFVSPLNQEIQDLIENYALEKEFRYLTEDELRDEDLVWADAFVSFKTRSSYDYSKVTWVHSLGAGVDNFLLQKNWNENVILTRTICSFGERISEYCLSYILKDLQFHNQFLYHQSDKHWKPITPKMLKEAKVMIYGTGEIGQQIAQVLSFFGAEVYGVSLSGKQKQFFKEVLTVDAHFSLLNEMNYMINTLPLTENTEHLFNEDIFKHLSSIGFINVGRGESISESDLLQALELGQIRFAVLDVFRDEPLPQDNVLWKHPNVVITPHISAVTTSEEAVECFVETLENLEKDKPLRNIVDVKKGF</sequence>
<name>A0A1I4IVT7_9BACI</name>
<dbReference type="CDD" id="cd05300">
    <property type="entry name" value="2-Hacid_dh_1"/>
    <property type="match status" value="1"/>
</dbReference>
<reference evidence="5" key="1">
    <citation type="submission" date="2016-10" db="EMBL/GenBank/DDBJ databases">
        <authorList>
            <person name="Varghese N."/>
            <person name="Submissions S."/>
        </authorList>
    </citation>
    <scope>NUCLEOTIDE SEQUENCE [LARGE SCALE GENOMIC DNA]</scope>
    <source>
        <strain evidence="5">CGMCC 1.4250</strain>
    </source>
</reference>
<gene>
    <name evidence="4" type="ORF">SAMN04487943_102305</name>
</gene>